<dbReference type="Pfam" id="PF03165">
    <property type="entry name" value="MH1"/>
    <property type="match status" value="1"/>
</dbReference>
<dbReference type="GO" id="GO:0046872">
    <property type="term" value="F:metal ion binding"/>
    <property type="evidence" value="ECO:0007669"/>
    <property type="project" value="UniProtKB-KW"/>
</dbReference>
<dbReference type="GO" id="GO:0030154">
    <property type="term" value="P:cell differentiation"/>
    <property type="evidence" value="ECO:0007669"/>
    <property type="project" value="TreeGrafter"/>
</dbReference>
<dbReference type="Proteomes" id="UP000812440">
    <property type="component" value="Unassembled WGS sequence"/>
</dbReference>
<dbReference type="GO" id="GO:0071144">
    <property type="term" value="C:heteromeric SMAD protein complex"/>
    <property type="evidence" value="ECO:0007669"/>
    <property type="project" value="TreeGrafter"/>
</dbReference>
<keyword evidence="2" id="KW-0479">Metal-binding</keyword>
<dbReference type="CDD" id="cd10489">
    <property type="entry name" value="MH1_SMAD_6_7"/>
    <property type="match status" value="1"/>
</dbReference>
<evidence type="ECO:0000256" key="3">
    <source>
        <dbReference type="ARBA" id="ARBA00022833"/>
    </source>
</evidence>
<dbReference type="SMART" id="SM00524">
    <property type="entry name" value="DWB"/>
    <property type="match status" value="1"/>
</dbReference>
<dbReference type="InterPro" id="IPR013790">
    <property type="entry name" value="Dwarfin"/>
</dbReference>
<feature type="domain" description="MH2" evidence="9">
    <location>
        <begin position="154"/>
        <end position="318"/>
    </location>
</feature>
<dbReference type="InterPro" id="IPR013019">
    <property type="entry name" value="MAD_homology_MH1"/>
</dbReference>
<evidence type="ECO:0000313" key="11">
    <source>
        <dbReference type="Proteomes" id="UP000812440"/>
    </source>
</evidence>
<dbReference type="InterPro" id="IPR017855">
    <property type="entry name" value="SMAD-like_dom_sf"/>
</dbReference>
<keyword evidence="7" id="KW-0963">Cytoplasm</keyword>
<dbReference type="SUPFAM" id="SSF56366">
    <property type="entry name" value="SMAD MH1 domain"/>
    <property type="match status" value="1"/>
</dbReference>
<dbReference type="GO" id="GO:0140416">
    <property type="term" value="F:transcription regulator inhibitor activity"/>
    <property type="evidence" value="ECO:0007669"/>
    <property type="project" value="TreeGrafter"/>
</dbReference>
<evidence type="ECO:0000256" key="1">
    <source>
        <dbReference type="ARBA" id="ARBA00005545"/>
    </source>
</evidence>
<accession>A0A8T2IFL6</accession>
<evidence type="ECO:0000259" key="9">
    <source>
        <dbReference type="PROSITE" id="PS51076"/>
    </source>
</evidence>
<evidence type="ECO:0000256" key="6">
    <source>
        <dbReference type="ARBA" id="ARBA00023242"/>
    </source>
</evidence>
<comment type="subcellular location">
    <subcellularLocation>
        <location evidence="7">Cytoplasm</location>
    </subcellularLocation>
    <subcellularLocation>
        <location evidence="7">Nucleus</location>
    </subcellularLocation>
</comment>
<sequence length="318" mass="36424">MFRSRRSVSARQLWRQRCITSTRGQGEGAPPSPEDLHNALRPAAHQLFKKLKDEQLWQLAEAVESKGSWECGCVFFPWDSRSGKHALPPHVLLCKLYRWPDLRHGAELKRLIQCENFWRRSGEGTSLCCNPYHVSRLAAPDTTLSRSSNRDGYWCKLAYWEHRTRVGRLYNVSEHSVHIFHDLPKGSGFCLGYLNSETRNETVRRTRMKIGQGLTLSYEQNGVWVYNRSEHPIFVNSSTLSPLNYRGQMVHKVHPGFSIKVFDLEQVSPIPGNSLVGDGPCDPHSVRISFAKGWGSSYTRQFITSCPCWLEILLSLPR</sequence>
<dbReference type="PANTHER" id="PTHR13703">
    <property type="entry name" value="SMAD"/>
    <property type="match status" value="1"/>
</dbReference>
<dbReference type="OrthoDB" id="5946219at2759"/>
<comment type="similarity">
    <text evidence="1 7">Belongs to the dwarfin/SMAD family.</text>
</comment>
<gene>
    <name evidence="10" type="ORF">GDO86_019983</name>
</gene>
<keyword evidence="5 7" id="KW-0804">Transcription</keyword>
<dbReference type="PANTHER" id="PTHR13703:SF67">
    <property type="entry name" value="MOTHERS AGAINST DECAPENTAPLEGIC HOMOLOG"/>
    <property type="match status" value="1"/>
</dbReference>
<dbReference type="SMART" id="SM00523">
    <property type="entry name" value="DWA"/>
    <property type="match status" value="1"/>
</dbReference>
<dbReference type="AlphaFoldDB" id="A0A8T2IFL6"/>
<evidence type="ECO:0000313" key="10">
    <source>
        <dbReference type="EMBL" id="KAG8430802.1"/>
    </source>
</evidence>
<dbReference type="GO" id="GO:0060395">
    <property type="term" value="P:SMAD protein signal transduction"/>
    <property type="evidence" value="ECO:0007669"/>
    <property type="project" value="TreeGrafter"/>
</dbReference>
<feature type="domain" description="MH1" evidence="8">
    <location>
        <begin position="8"/>
        <end position="143"/>
    </location>
</feature>
<keyword evidence="4 7" id="KW-0805">Transcription regulation</keyword>
<evidence type="ECO:0000256" key="5">
    <source>
        <dbReference type="ARBA" id="ARBA00023163"/>
    </source>
</evidence>
<dbReference type="Pfam" id="PF03166">
    <property type="entry name" value="MH2"/>
    <property type="match status" value="1"/>
</dbReference>
<dbReference type="InterPro" id="IPR008984">
    <property type="entry name" value="SMAD_FHA_dom_sf"/>
</dbReference>
<dbReference type="GO" id="GO:0070411">
    <property type="term" value="F:I-SMAD binding"/>
    <property type="evidence" value="ECO:0007669"/>
    <property type="project" value="TreeGrafter"/>
</dbReference>
<dbReference type="InterPro" id="IPR001132">
    <property type="entry name" value="SMAD_dom_Dwarfin-type"/>
</dbReference>
<proteinExistence type="inferred from homology"/>
<keyword evidence="11" id="KW-1185">Reference proteome</keyword>
<comment type="caution">
    <text evidence="10">The sequence shown here is derived from an EMBL/GenBank/DDBJ whole genome shotgun (WGS) entry which is preliminary data.</text>
</comment>
<dbReference type="GO" id="GO:0009653">
    <property type="term" value="P:anatomical structure morphogenesis"/>
    <property type="evidence" value="ECO:0007669"/>
    <property type="project" value="TreeGrafter"/>
</dbReference>
<keyword evidence="3" id="KW-0862">Zinc</keyword>
<evidence type="ECO:0000256" key="2">
    <source>
        <dbReference type="ARBA" id="ARBA00022723"/>
    </source>
</evidence>
<organism evidence="10 11">
    <name type="scientific">Hymenochirus boettgeri</name>
    <name type="common">Congo dwarf clawed frog</name>
    <dbReference type="NCBI Taxonomy" id="247094"/>
    <lineage>
        <taxon>Eukaryota</taxon>
        <taxon>Metazoa</taxon>
        <taxon>Chordata</taxon>
        <taxon>Craniata</taxon>
        <taxon>Vertebrata</taxon>
        <taxon>Euteleostomi</taxon>
        <taxon>Amphibia</taxon>
        <taxon>Batrachia</taxon>
        <taxon>Anura</taxon>
        <taxon>Pipoidea</taxon>
        <taxon>Pipidae</taxon>
        <taxon>Pipinae</taxon>
        <taxon>Hymenochirus</taxon>
    </lineage>
</organism>
<evidence type="ECO:0000259" key="8">
    <source>
        <dbReference type="PROSITE" id="PS51075"/>
    </source>
</evidence>
<dbReference type="PROSITE" id="PS51075">
    <property type="entry name" value="MH1"/>
    <property type="match status" value="1"/>
</dbReference>
<name>A0A8T2IFL6_9PIPI</name>
<dbReference type="GO" id="GO:0005737">
    <property type="term" value="C:cytoplasm"/>
    <property type="evidence" value="ECO:0007669"/>
    <property type="project" value="UniProtKB-SubCell"/>
</dbReference>
<evidence type="ECO:0000256" key="7">
    <source>
        <dbReference type="RuleBase" id="RU361195"/>
    </source>
</evidence>
<dbReference type="FunFam" id="2.60.200.10:FF:000004">
    <property type="entry name" value="Mothers against decapentaplegic homolog"/>
    <property type="match status" value="1"/>
</dbReference>
<dbReference type="PROSITE" id="PS51076">
    <property type="entry name" value="MH2"/>
    <property type="match status" value="1"/>
</dbReference>
<evidence type="ECO:0000256" key="4">
    <source>
        <dbReference type="ARBA" id="ARBA00023015"/>
    </source>
</evidence>
<dbReference type="Gene3D" id="3.90.520.10">
    <property type="entry name" value="SMAD MH1 domain"/>
    <property type="match status" value="1"/>
</dbReference>
<protein>
    <recommendedName>
        <fullName evidence="7">Mothers against decapentaplegic homolog</fullName>
        <shortName evidence="7">MAD homolog</shortName>
        <shortName evidence="7">Mothers against DPP homolog</shortName>
    </recommendedName>
    <alternativeName>
        <fullName evidence="7">SMAD family member</fullName>
    </alternativeName>
</protein>
<reference evidence="10" key="1">
    <citation type="thesis" date="2020" institute="ProQuest LLC" country="789 East Eisenhower Parkway, Ann Arbor, MI, USA">
        <title>Comparative Genomics and Chromosome Evolution.</title>
        <authorList>
            <person name="Mudd A.B."/>
        </authorList>
    </citation>
    <scope>NUCLEOTIDE SEQUENCE</scope>
    <source>
        <strain evidence="10">Female2</strain>
        <tissue evidence="10">Blood</tissue>
    </source>
</reference>
<dbReference type="Gene3D" id="2.60.200.10">
    <property type="match status" value="1"/>
</dbReference>
<dbReference type="SUPFAM" id="SSF49879">
    <property type="entry name" value="SMAD/FHA domain"/>
    <property type="match status" value="1"/>
</dbReference>
<keyword evidence="6 7" id="KW-0539">Nucleus</keyword>
<dbReference type="GO" id="GO:0006357">
    <property type="term" value="P:regulation of transcription by RNA polymerase II"/>
    <property type="evidence" value="ECO:0007669"/>
    <property type="project" value="TreeGrafter"/>
</dbReference>
<dbReference type="InterPro" id="IPR036578">
    <property type="entry name" value="SMAD_MH1_sf"/>
</dbReference>
<dbReference type="InterPro" id="IPR003619">
    <property type="entry name" value="MAD_homology1_Dwarfin-type"/>
</dbReference>
<dbReference type="EMBL" id="JAACNH010000627">
    <property type="protein sequence ID" value="KAG8430802.1"/>
    <property type="molecule type" value="Genomic_DNA"/>
</dbReference>